<sequence>MANRPSGGVHTASNSVKRTAEPVSRKQQEDRQDAIPLHLLRLVSPSLPIGAFSFSRGLEAAVHAGWVRSEAAARDWILGCLENVFTAVDGALFWRMIQALYADEHEGFAYANAWLAASRESREMQLEDQRMGAALISLLKELDVPAAHSQARAGLTYPASFAIAAHHWKIAPLAALTGLMWTVVEAQVAAAIRLIPLGHVSGQRILVEAVPVVQRCTARAATLKDPEIGNLSVAMAMASAWHETQYSRLFQS</sequence>
<evidence type="ECO:0000313" key="5">
    <source>
        <dbReference type="EMBL" id="CCM78546.1"/>
    </source>
</evidence>
<evidence type="ECO:0000256" key="2">
    <source>
        <dbReference type="ARBA" id="ARBA00023186"/>
    </source>
</evidence>
<accession>K0PPK8</accession>
<keyword evidence="1 3" id="KW-0996">Nickel insertion</keyword>
<dbReference type="eggNOG" id="COG0830">
    <property type="taxonomic scope" value="Bacteria"/>
</dbReference>
<dbReference type="PANTHER" id="PTHR33620:SF1">
    <property type="entry name" value="UREASE ACCESSORY PROTEIN F"/>
    <property type="match status" value="1"/>
</dbReference>
<organism evidence="5 6">
    <name type="scientific">Rhizobium mesoamericanum STM3625</name>
    <dbReference type="NCBI Taxonomy" id="1211777"/>
    <lineage>
        <taxon>Bacteria</taxon>
        <taxon>Pseudomonadati</taxon>
        <taxon>Pseudomonadota</taxon>
        <taxon>Alphaproteobacteria</taxon>
        <taxon>Hyphomicrobiales</taxon>
        <taxon>Rhizobiaceae</taxon>
        <taxon>Rhizobium/Agrobacterium group</taxon>
        <taxon>Rhizobium</taxon>
    </lineage>
</organism>
<dbReference type="Pfam" id="PF01730">
    <property type="entry name" value="UreF"/>
    <property type="match status" value="1"/>
</dbReference>
<dbReference type="PANTHER" id="PTHR33620">
    <property type="entry name" value="UREASE ACCESSORY PROTEIN F"/>
    <property type="match status" value="1"/>
</dbReference>
<dbReference type="Proteomes" id="UP000009319">
    <property type="component" value="Unassembled WGS sequence"/>
</dbReference>
<reference evidence="5 6" key="1">
    <citation type="journal article" date="2013" name="Genome Announc.">
        <title>Draft Genome Sequence of Rhizobium mesoamericanum STM3625, a Nitrogen-Fixing Symbiont of Mimosa pudica Isolated in French Guiana (South America).</title>
        <authorList>
            <person name="Moulin L."/>
            <person name="Mornico D."/>
            <person name="Melkonian R."/>
            <person name="Klonowska A."/>
        </authorList>
    </citation>
    <scope>NUCLEOTIDE SEQUENCE [LARGE SCALE GENOMIC DNA]</scope>
    <source>
        <strain evidence="5 6">STM3625</strain>
    </source>
</reference>
<evidence type="ECO:0000256" key="1">
    <source>
        <dbReference type="ARBA" id="ARBA00022988"/>
    </source>
</evidence>
<dbReference type="GO" id="GO:0005737">
    <property type="term" value="C:cytoplasm"/>
    <property type="evidence" value="ECO:0007669"/>
    <property type="project" value="UniProtKB-SubCell"/>
</dbReference>
<comment type="caution">
    <text evidence="5">The sequence shown here is derived from an EMBL/GenBank/DDBJ whole genome shotgun (WGS) entry which is preliminary data.</text>
</comment>
<dbReference type="STRING" id="1211777.BN77_p11230"/>
<name>K0PPK8_9HYPH</name>
<feature type="region of interest" description="Disordered" evidence="4">
    <location>
        <begin position="1"/>
        <end position="30"/>
    </location>
</feature>
<dbReference type="InterPro" id="IPR038277">
    <property type="entry name" value="UreF_sf"/>
</dbReference>
<dbReference type="EMBL" id="CANI01000039">
    <property type="protein sequence ID" value="CCM78546.1"/>
    <property type="molecule type" value="Genomic_DNA"/>
</dbReference>
<comment type="subcellular location">
    <subcellularLocation>
        <location evidence="3">Cytoplasm</location>
    </subcellularLocation>
</comment>
<keyword evidence="2 3" id="KW-0143">Chaperone</keyword>
<gene>
    <name evidence="3 5" type="primary">ureF</name>
    <name evidence="5" type="ORF">BN77_p11230</name>
</gene>
<dbReference type="InterPro" id="IPR002639">
    <property type="entry name" value="UreF"/>
</dbReference>
<keyword evidence="3" id="KW-0963">Cytoplasm</keyword>
<proteinExistence type="inferred from homology"/>
<evidence type="ECO:0000256" key="3">
    <source>
        <dbReference type="HAMAP-Rule" id="MF_01385"/>
    </source>
</evidence>
<dbReference type="HAMAP" id="MF_01385">
    <property type="entry name" value="UreF"/>
    <property type="match status" value="1"/>
</dbReference>
<evidence type="ECO:0000313" key="6">
    <source>
        <dbReference type="Proteomes" id="UP000009319"/>
    </source>
</evidence>
<dbReference type="GO" id="GO:0016151">
    <property type="term" value="F:nickel cation binding"/>
    <property type="evidence" value="ECO:0007669"/>
    <property type="project" value="UniProtKB-UniRule"/>
</dbReference>
<comment type="subunit">
    <text evidence="3">UreD, UreF and UreG form a complex that acts as a GTP-hydrolysis-dependent molecular chaperone, activating the urease apoprotein by helping to assemble the nickel containing metallocenter of UreC. The UreE protein probably delivers the nickel.</text>
</comment>
<keyword evidence="6" id="KW-1185">Reference proteome</keyword>
<dbReference type="AlphaFoldDB" id="K0PPK8"/>
<comment type="function">
    <text evidence="3">Required for maturation of urease via the functional incorporation of the urease nickel metallocenter.</text>
</comment>
<dbReference type="PIRSF" id="PIRSF009467">
    <property type="entry name" value="Ureas_acces_UreF"/>
    <property type="match status" value="1"/>
</dbReference>
<evidence type="ECO:0000256" key="4">
    <source>
        <dbReference type="SAM" id="MobiDB-lite"/>
    </source>
</evidence>
<comment type="similarity">
    <text evidence="3">Belongs to the UreF family.</text>
</comment>
<dbReference type="HOGENOM" id="CLU_049215_2_1_5"/>
<dbReference type="Gene3D" id="1.10.4190.10">
    <property type="entry name" value="Urease accessory protein UreF"/>
    <property type="match status" value="1"/>
</dbReference>
<protein>
    <recommendedName>
        <fullName evidence="3">Urease accessory protein UreF</fullName>
    </recommendedName>
</protein>
<feature type="compositionally biased region" description="Basic and acidic residues" evidence="4">
    <location>
        <begin position="18"/>
        <end position="30"/>
    </location>
</feature>